<dbReference type="Pfam" id="PF00805">
    <property type="entry name" value="Pentapeptide"/>
    <property type="match status" value="3"/>
</dbReference>
<dbReference type="Proteomes" id="UP000681720">
    <property type="component" value="Unassembled WGS sequence"/>
</dbReference>
<keyword evidence="1" id="KW-0812">Transmembrane</keyword>
<evidence type="ECO:0000256" key="1">
    <source>
        <dbReference type="SAM" id="Phobius"/>
    </source>
</evidence>
<dbReference type="Proteomes" id="UP000663834">
    <property type="component" value="Unassembled WGS sequence"/>
</dbReference>
<organism evidence="2 4">
    <name type="scientific">Rotaria magnacalcarata</name>
    <dbReference type="NCBI Taxonomy" id="392030"/>
    <lineage>
        <taxon>Eukaryota</taxon>
        <taxon>Metazoa</taxon>
        <taxon>Spiralia</taxon>
        <taxon>Gnathifera</taxon>
        <taxon>Rotifera</taxon>
        <taxon>Eurotatoria</taxon>
        <taxon>Bdelloidea</taxon>
        <taxon>Philodinida</taxon>
        <taxon>Philodinidae</taxon>
        <taxon>Rotaria</taxon>
    </lineage>
</organism>
<gene>
    <name evidence="3" type="ORF">GIL414_LOCUS38692</name>
    <name evidence="2" type="ORF">KQP761_LOCUS17053</name>
</gene>
<dbReference type="InterPro" id="IPR051082">
    <property type="entry name" value="Pentapeptide-BTB/POZ_domain"/>
</dbReference>
<evidence type="ECO:0008006" key="5">
    <source>
        <dbReference type="Google" id="ProtNLM"/>
    </source>
</evidence>
<evidence type="ECO:0000313" key="3">
    <source>
        <dbReference type="EMBL" id="CAF4595627.1"/>
    </source>
</evidence>
<protein>
    <recommendedName>
        <fullName evidence="5">Pentapeptide repeat-containing protein</fullName>
    </recommendedName>
</protein>
<keyword evidence="1" id="KW-0472">Membrane</keyword>
<dbReference type="PANTHER" id="PTHR14136:SF17">
    <property type="entry name" value="BTB_POZ DOMAIN-CONTAINING PROTEIN KCTD9"/>
    <property type="match status" value="1"/>
</dbReference>
<dbReference type="EMBL" id="CAJOBJ010102796">
    <property type="protein sequence ID" value="CAF4595627.1"/>
    <property type="molecule type" value="Genomic_DNA"/>
</dbReference>
<dbReference type="OrthoDB" id="9989223at2759"/>
<accession>A0A815W0P8</accession>
<evidence type="ECO:0000313" key="2">
    <source>
        <dbReference type="EMBL" id="CAF1542387.1"/>
    </source>
</evidence>
<dbReference type="AlphaFoldDB" id="A0A815W0P8"/>
<proteinExistence type="predicted"/>
<dbReference type="Gene3D" id="2.160.20.80">
    <property type="entry name" value="E3 ubiquitin-protein ligase SopA"/>
    <property type="match status" value="3"/>
</dbReference>
<dbReference type="SUPFAM" id="SSF141571">
    <property type="entry name" value="Pentapeptide repeat-like"/>
    <property type="match status" value="2"/>
</dbReference>
<dbReference type="EMBL" id="CAJNOW010008677">
    <property type="protein sequence ID" value="CAF1542387.1"/>
    <property type="molecule type" value="Genomic_DNA"/>
</dbReference>
<comment type="caution">
    <text evidence="2">The sequence shown here is derived from an EMBL/GenBank/DDBJ whole genome shotgun (WGS) entry which is preliminary data.</text>
</comment>
<feature type="transmembrane region" description="Helical" evidence="1">
    <location>
        <begin position="24"/>
        <end position="46"/>
    </location>
</feature>
<dbReference type="InterPro" id="IPR001646">
    <property type="entry name" value="5peptide_repeat"/>
</dbReference>
<dbReference type="PANTHER" id="PTHR14136">
    <property type="entry name" value="BTB_POZ DOMAIN-CONTAINING PROTEIN KCTD9"/>
    <property type="match status" value="1"/>
</dbReference>
<sequence length="559" mass="62837">MAIQDQATQTSHYRKKHSLILKDGLQFVSSLIIPVMLGVFTVVTTIHQQKTAREQRLEDLNESRHQRLEDLNESRYQRLQEENHQRDLATIVIDVANMFKKNNGSLTSDNVTATIARVKALTTFRQLDAQRNIQIIRFLYESGQLTKTAQRPSLDLSTAKFCNMDFRELAVNEKQLDELSLTGVALLNATFEDIEISNSNFANIQLNNVNFSLGTLHAIKFSFSRFNDVNLSYGQLRNVNFSSSVLVNVNFSFVSMFEVQLPLIQLKHGNFSFVVLFNGDFSSARLENVNFSGARLNNIDFSSTVLFNVDFSHSQLANVTFFRATLHRANFSFVEFYGPIFTHAQLNIVNFSSAILVSANFTDIKASYTDFEETSCVGAHFDGAVFSNCSFWLANIKRASFRKSLLEIPTLSSIVDFSFANLYGANFENASVLYNQLQGALSIQDVVLPNRTLAHDTNLINNGHADCSASSVDGWTLLRGDITTVMFDASSANCRFQLQSFDIGAAMKQHVNLSHKWDSDSWPYSEAVLRGHTSIGVSIQLTGIINERYIYAPKRLSNL</sequence>
<keyword evidence="1" id="KW-1133">Transmembrane helix</keyword>
<evidence type="ECO:0000313" key="4">
    <source>
        <dbReference type="Proteomes" id="UP000663834"/>
    </source>
</evidence>
<reference evidence="2" key="1">
    <citation type="submission" date="2021-02" db="EMBL/GenBank/DDBJ databases">
        <authorList>
            <person name="Nowell W R."/>
        </authorList>
    </citation>
    <scope>NUCLEOTIDE SEQUENCE</scope>
</reference>
<name>A0A815W0P8_9BILA</name>